<dbReference type="FunFam" id="3.30.540.10:FF:000003">
    <property type="entry name" value="Inositol-1-monophosphatase"/>
    <property type="match status" value="1"/>
</dbReference>
<feature type="binding site" evidence="9">
    <location>
        <position position="69"/>
    </location>
    <ligand>
        <name>Mg(2+)</name>
        <dbReference type="ChEBI" id="CHEBI:18420"/>
        <label>1</label>
        <note>catalytic</note>
    </ligand>
</feature>
<dbReference type="RefSeq" id="WP_092816446.1">
    <property type="nucleotide sequence ID" value="NZ_FMVW01000012.1"/>
</dbReference>
<feature type="binding site" evidence="9">
    <location>
        <position position="214"/>
    </location>
    <ligand>
        <name>Mg(2+)</name>
        <dbReference type="ChEBI" id="CHEBI:18420"/>
        <label>1</label>
        <note>catalytic</note>
    </ligand>
</feature>
<dbReference type="OrthoDB" id="9785695at2"/>
<dbReference type="Gene3D" id="3.30.540.10">
    <property type="entry name" value="Fructose-1,6-Bisphosphatase, subunit A, domain 1"/>
    <property type="match status" value="1"/>
</dbReference>
<organism evidence="11 12">
    <name type="scientific">Afifella marina DSM 2698</name>
    <dbReference type="NCBI Taxonomy" id="1120955"/>
    <lineage>
        <taxon>Bacteria</taxon>
        <taxon>Pseudomonadati</taxon>
        <taxon>Pseudomonadota</taxon>
        <taxon>Alphaproteobacteria</taxon>
        <taxon>Hyphomicrobiales</taxon>
        <taxon>Afifellaceae</taxon>
        <taxon>Afifella</taxon>
    </lineage>
</organism>
<dbReference type="InterPro" id="IPR000760">
    <property type="entry name" value="Inositol_monophosphatase-like"/>
</dbReference>
<sequence length="264" mass="28636">MARSAILNVMVRAATKAGRVLARDFGEVEHLQVSRKGPADFVSAADRRAEEIIREELERARPGYSFLMEESGEKIGEDPQHRWIVDPLDGTTNFLHGIPMFAVSIALERQGRLTAGVIYNPVTDELYTAERGSGAFFNDRRLRVAQRRIFAETVIATGIPHFGRGEHGPYLRQIAAVMAEAAGIRRFGAAALDLAWVASGRFDGFWESHLSPWDMAAGILLIREAGGFVTDIKGGDAMLTSGTIVAGNEAVHQHLAGLLKGAGG</sequence>
<evidence type="ECO:0000256" key="9">
    <source>
        <dbReference type="PIRSR" id="PIRSR600760-2"/>
    </source>
</evidence>
<evidence type="ECO:0000313" key="12">
    <source>
        <dbReference type="Proteomes" id="UP000199347"/>
    </source>
</evidence>
<feature type="binding site" evidence="9">
    <location>
        <position position="88"/>
    </location>
    <ligand>
        <name>Mg(2+)</name>
        <dbReference type="ChEBI" id="CHEBI:18420"/>
        <label>1</label>
        <note>catalytic</note>
    </ligand>
</feature>
<dbReference type="PANTHER" id="PTHR20854">
    <property type="entry name" value="INOSITOL MONOPHOSPHATASE"/>
    <property type="match status" value="1"/>
</dbReference>
<dbReference type="GO" id="GO:0007165">
    <property type="term" value="P:signal transduction"/>
    <property type="evidence" value="ECO:0007669"/>
    <property type="project" value="TreeGrafter"/>
</dbReference>
<dbReference type="CDD" id="cd01639">
    <property type="entry name" value="IMPase"/>
    <property type="match status" value="1"/>
</dbReference>
<dbReference type="InterPro" id="IPR022337">
    <property type="entry name" value="Inositol_monophosphatase_SuhB"/>
</dbReference>
<dbReference type="GO" id="GO:0046872">
    <property type="term" value="F:metal ion binding"/>
    <property type="evidence" value="ECO:0007669"/>
    <property type="project" value="UniProtKB-KW"/>
</dbReference>
<comment type="similarity">
    <text evidence="3 10">Belongs to the inositol monophosphatase superfamily.</text>
</comment>
<evidence type="ECO:0000256" key="8">
    <source>
        <dbReference type="ARBA" id="ARBA00022842"/>
    </source>
</evidence>
<reference evidence="11 12" key="1">
    <citation type="submission" date="2016-10" db="EMBL/GenBank/DDBJ databases">
        <authorList>
            <person name="de Groot N.N."/>
        </authorList>
    </citation>
    <scope>NUCLEOTIDE SEQUENCE [LARGE SCALE GENOMIC DNA]</scope>
    <source>
        <strain evidence="11 12">DSM 2698</strain>
    </source>
</reference>
<protein>
    <recommendedName>
        <fullName evidence="5 10">Inositol-1-monophosphatase</fullName>
        <ecNumber evidence="4 10">3.1.3.25</ecNumber>
    </recommendedName>
</protein>
<dbReference type="Proteomes" id="UP000199347">
    <property type="component" value="Unassembled WGS sequence"/>
</dbReference>
<feature type="binding site" evidence="9">
    <location>
        <position position="89"/>
    </location>
    <ligand>
        <name>Mg(2+)</name>
        <dbReference type="ChEBI" id="CHEBI:18420"/>
        <label>1</label>
        <note>catalytic</note>
    </ligand>
</feature>
<evidence type="ECO:0000256" key="3">
    <source>
        <dbReference type="ARBA" id="ARBA00009759"/>
    </source>
</evidence>
<dbReference type="PANTHER" id="PTHR20854:SF4">
    <property type="entry name" value="INOSITOL-1-MONOPHOSPHATASE-RELATED"/>
    <property type="match status" value="1"/>
</dbReference>
<evidence type="ECO:0000256" key="1">
    <source>
        <dbReference type="ARBA" id="ARBA00001033"/>
    </source>
</evidence>
<feature type="binding site" evidence="9">
    <location>
        <position position="86"/>
    </location>
    <ligand>
        <name>Mg(2+)</name>
        <dbReference type="ChEBI" id="CHEBI:18420"/>
        <label>1</label>
        <note>catalytic</note>
    </ligand>
</feature>
<dbReference type="PROSITE" id="PS00629">
    <property type="entry name" value="IMP_1"/>
    <property type="match status" value="1"/>
</dbReference>
<comment type="catalytic activity">
    <reaction evidence="1 10">
        <text>a myo-inositol phosphate + H2O = myo-inositol + phosphate</text>
        <dbReference type="Rhea" id="RHEA:24056"/>
        <dbReference type="ChEBI" id="CHEBI:15377"/>
        <dbReference type="ChEBI" id="CHEBI:17268"/>
        <dbReference type="ChEBI" id="CHEBI:43474"/>
        <dbReference type="ChEBI" id="CHEBI:84139"/>
        <dbReference type="EC" id="3.1.3.25"/>
    </reaction>
</comment>
<dbReference type="InterPro" id="IPR020550">
    <property type="entry name" value="Inositol_monophosphatase_CS"/>
</dbReference>
<dbReference type="GO" id="GO:0006020">
    <property type="term" value="P:inositol metabolic process"/>
    <property type="evidence" value="ECO:0007669"/>
    <property type="project" value="TreeGrafter"/>
</dbReference>
<dbReference type="GO" id="GO:0008934">
    <property type="term" value="F:inositol monophosphate 1-phosphatase activity"/>
    <property type="evidence" value="ECO:0007669"/>
    <property type="project" value="InterPro"/>
</dbReference>
<keyword evidence="12" id="KW-1185">Reference proteome</keyword>
<dbReference type="AlphaFoldDB" id="A0A1G5PAU3"/>
<evidence type="ECO:0000256" key="5">
    <source>
        <dbReference type="ARBA" id="ARBA00019784"/>
    </source>
</evidence>
<name>A0A1G5PAU3_AFIMA</name>
<dbReference type="Pfam" id="PF00459">
    <property type="entry name" value="Inositol_P"/>
    <property type="match status" value="1"/>
</dbReference>
<keyword evidence="6 9" id="KW-0479">Metal-binding</keyword>
<dbReference type="InterPro" id="IPR020583">
    <property type="entry name" value="Inositol_monoP_metal-BS"/>
</dbReference>
<dbReference type="InterPro" id="IPR033942">
    <property type="entry name" value="IMPase"/>
</dbReference>
<evidence type="ECO:0000256" key="10">
    <source>
        <dbReference type="RuleBase" id="RU364068"/>
    </source>
</evidence>
<dbReference type="EMBL" id="FMVW01000012">
    <property type="protein sequence ID" value="SCZ46229.1"/>
    <property type="molecule type" value="Genomic_DNA"/>
</dbReference>
<keyword evidence="7 10" id="KW-0378">Hydrolase</keyword>
<dbReference type="PROSITE" id="PS00630">
    <property type="entry name" value="IMP_2"/>
    <property type="match status" value="1"/>
</dbReference>
<evidence type="ECO:0000313" key="11">
    <source>
        <dbReference type="EMBL" id="SCZ46229.1"/>
    </source>
</evidence>
<evidence type="ECO:0000256" key="7">
    <source>
        <dbReference type="ARBA" id="ARBA00022801"/>
    </source>
</evidence>
<comment type="cofactor">
    <cofactor evidence="2 9 10">
        <name>Mg(2+)</name>
        <dbReference type="ChEBI" id="CHEBI:18420"/>
    </cofactor>
</comment>
<accession>A0A1G5PAU3</accession>
<proteinExistence type="inferred from homology"/>
<dbReference type="PRINTS" id="PR01959">
    <property type="entry name" value="SBIMPHPHTASE"/>
</dbReference>
<dbReference type="GO" id="GO:0046854">
    <property type="term" value="P:phosphatidylinositol phosphate biosynthetic process"/>
    <property type="evidence" value="ECO:0007669"/>
    <property type="project" value="InterPro"/>
</dbReference>
<dbReference type="PRINTS" id="PR00377">
    <property type="entry name" value="IMPHPHTASES"/>
</dbReference>
<keyword evidence="8 9" id="KW-0460">Magnesium</keyword>
<evidence type="ECO:0000256" key="6">
    <source>
        <dbReference type="ARBA" id="ARBA00022723"/>
    </source>
</evidence>
<dbReference type="Gene3D" id="3.40.190.80">
    <property type="match status" value="1"/>
</dbReference>
<evidence type="ECO:0000256" key="4">
    <source>
        <dbReference type="ARBA" id="ARBA00013106"/>
    </source>
</evidence>
<dbReference type="STRING" id="1120955.SAMN03080610_03602"/>
<dbReference type="SUPFAM" id="SSF56655">
    <property type="entry name" value="Carbohydrate phosphatase"/>
    <property type="match status" value="1"/>
</dbReference>
<dbReference type="EC" id="3.1.3.25" evidence="4 10"/>
<evidence type="ECO:0000256" key="2">
    <source>
        <dbReference type="ARBA" id="ARBA00001946"/>
    </source>
</evidence>
<gene>
    <name evidence="11" type="ORF">SAMN03080610_03602</name>
</gene>